<evidence type="ECO:0000313" key="3">
    <source>
        <dbReference type="Proteomes" id="UP000239576"/>
    </source>
</evidence>
<dbReference type="AlphaFoldDB" id="A0A2T1ESF5"/>
<dbReference type="PANTHER" id="PTHR43685">
    <property type="entry name" value="GLYCOSYLTRANSFERASE"/>
    <property type="match status" value="1"/>
</dbReference>
<dbReference type="GO" id="GO:0016740">
    <property type="term" value="F:transferase activity"/>
    <property type="evidence" value="ECO:0007669"/>
    <property type="project" value="UniProtKB-KW"/>
</dbReference>
<evidence type="ECO:0000313" key="2">
    <source>
        <dbReference type="EMBL" id="PSB35690.1"/>
    </source>
</evidence>
<dbReference type="RefSeq" id="WP_106254315.1">
    <property type="nucleotide sequence ID" value="NZ_CAWNSW010000016.1"/>
</dbReference>
<proteinExistence type="predicted"/>
<dbReference type="EMBL" id="PVWK01000004">
    <property type="protein sequence ID" value="PSB35690.1"/>
    <property type="molecule type" value="Genomic_DNA"/>
</dbReference>
<evidence type="ECO:0000259" key="1">
    <source>
        <dbReference type="Pfam" id="PF00535"/>
    </source>
</evidence>
<dbReference type="Pfam" id="PF00535">
    <property type="entry name" value="Glycos_transf_2"/>
    <property type="match status" value="1"/>
</dbReference>
<dbReference type="SUPFAM" id="SSF53448">
    <property type="entry name" value="Nucleotide-diphospho-sugar transferases"/>
    <property type="match status" value="1"/>
</dbReference>
<comment type="caution">
    <text evidence="2">The sequence shown here is derived from an EMBL/GenBank/DDBJ whole genome shotgun (WGS) entry which is preliminary data.</text>
</comment>
<keyword evidence="2" id="KW-0808">Transferase</keyword>
<dbReference type="Gene3D" id="3.90.550.10">
    <property type="entry name" value="Spore Coat Polysaccharide Biosynthesis Protein SpsA, Chain A"/>
    <property type="match status" value="1"/>
</dbReference>
<dbReference type="InterPro" id="IPR050834">
    <property type="entry name" value="Glycosyltransf_2"/>
</dbReference>
<gene>
    <name evidence="2" type="ORF">C7B82_00265</name>
</gene>
<reference evidence="3" key="1">
    <citation type="submission" date="2018-02" db="EMBL/GenBank/DDBJ databases">
        <authorList>
            <person name="Moore K."/>
            <person name="Momper L."/>
        </authorList>
    </citation>
    <scope>NUCLEOTIDE SEQUENCE [LARGE SCALE GENOMIC DNA]</scope>
    <source>
        <strain evidence="3">ULC18</strain>
    </source>
</reference>
<dbReference type="Proteomes" id="UP000239576">
    <property type="component" value="Unassembled WGS sequence"/>
</dbReference>
<dbReference type="PANTHER" id="PTHR43685:SF12">
    <property type="entry name" value="GLYCOSYL TRANSFERASE FAMILY 2"/>
    <property type="match status" value="1"/>
</dbReference>
<name>A0A2T1ESF5_9CYAN</name>
<sequence length="319" mass="35654">MKLSVILPCFNSAATIAIQLEALAAQQWSGTWEVIVSNNGSTDDSMAIVERYRDRLPNLRIVNAYEPPKPRQPVAHSYNVGMQVASGDAFAFCESDDEIAPGWVAAMGEALSQFDFVAGRLEYRKLNPDWLTVAGGHQPQQTGLIESCVDSPPYLSDASGCNLGMTRRLYEAVGPLDTSFPYCYDKDYCWRAQLTGFKLHFVPDALIHYRLRQTPGDLYKQGLKCGKDLPLLCKRYEMPLGKFVILNRLKGLSSNLIHGPRLFIMSVFNIRRGRGGFAWWSWGLGYCIGEIQGLSKYALQGYPDQEPDPSLSRVKARVN</sequence>
<dbReference type="InterPro" id="IPR001173">
    <property type="entry name" value="Glyco_trans_2-like"/>
</dbReference>
<dbReference type="InterPro" id="IPR029044">
    <property type="entry name" value="Nucleotide-diphossugar_trans"/>
</dbReference>
<keyword evidence="3" id="KW-1185">Reference proteome</keyword>
<feature type="domain" description="Glycosyltransferase 2-like" evidence="1">
    <location>
        <begin position="4"/>
        <end position="135"/>
    </location>
</feature>
<accession>A0A2T1ESF5</accession>
<protein>
    <submittedName>
        <fullName evidence="2">Glycosyl transferase family 2</fullName>
    </submittedName>
</protein>
<organism evidence="2 3">
    <name type="scientific">Stenomitos frigidus ULC18</name>
    <dbReference type="NCBI Taxonomy" id="2107698"/>
    <lineage>
        <taxon>Bacteria</taxon>
        <taxon>Bacillati</taxon>
        <taxon>Cyanobacteriota</taxon>
        <taxon>Cyanophyceae</taxon>
        <taxon>Leptolyngbyales</taxon>
        <taxon>Leptolyngbyaceae</taxon>
        <taxon>Stenomitos</taxon>
    </lineage>
</organism>
<reference evidence="2 3" key="2">
    <citation type="submission" date="2018-03" db="EMBL/GenBank/DDBJ databases">
        <title>The ancient ancestry and fast evolution of plastids.</title>
        <authorList>
            <person name="Moore K.R."/>
            <person name="Magnabosco C."/>
            <person name="Momper L."/>
            <person name="Gold D.A."/>
            <person name="Bosak T."/>
            <person name="Fournier G.P."/>
        </authorList>
    </citation>
    <scope>NUCLEOTIDE SEQUENCE [LARGE SCALE GENOMIC DNA]</scope>
    <source>
        <strain evidence="2 3">ULC18</strain>
    </source>
</reference>
<dbReference type="OrthoDB" id="153025at2"/>